<proteinExistence type="predicted"/>
<gene>
    <name evidence="1" type="ORF">I551_0217</name>
</gene>
<keyword evidence="2" id="KW-1185">Reference proteome</keyword>
<sequence length="69" mass="7252">MTVEDFGAGCSASLRVALGRVDPQSAGIVLMLGISRASTRPPSPAWSARAGLRPHGVPVQRWNRASILV</sequence>
<dbReference type="EMBL" id="JAOL01000063">
    <property type="protein sequence ID" value="EUA93292.1"/>
    <property type="molecule type" value="Genomic_DNA"/>
</dbReference>
<dbReference type="Proteomes" id="UP000020681">
    <property type="component" value="Unassembled WGS sequence"/>
</dbReference>
<evidence type="ECO:0000313" key="1">
    <source>
        <dbReference type="EMBL" id="EUA93292.1"/>
    </source>
</evidence>
<accession>A0ABN0R830</accession>
<reference evidence="1 2" key="1">
    <citation type="submission" date="2014-01" db="EMBL/GenBank/DDBJ databases">
        <authorList>
            <person name="Dobos K."/>
            <person name="Lenaerts A."/>
            <person name="Ordway D."/>
            <person name="DeGroote M.A."/>
            <person name="Parker T."/>
            <person name="Sizemore C."/>
            <person name="Tallon L.J."/>
            <person name="Sadzewicz L.K."/>
            <person name="Sengamalay N."/>
            <person name="Fraser C.M."/>
            <person name="Hine E."/>
            <person name="Shefchek K.A."/>
            <person name="Das S.P."/>
            <person name="Tettelin H."/>
        </authorList>
    </citation>
    <scope>NUCLEOTIDE SEQUENCE [LARGE SCALE GENOMIC DNA]</scope>
    <source>
        <strain evidence="1 2">Harvey</strain>
    </source>
</reference>
<evidence type="ECO:0000313" key="2">
    <source>
        <dbReference type="Proteomes" id="UP000020681"/>
    </source>
</evidence>
<name>A0ABN0R830_MYCUL</name>
<comment type="caution">
    <text evidence="1">The sequence shown here is derived from an EMBL/GenBank/DDBJ whole genome shotgun (WGS) entry which is preliminary data.</text>
</comment>
<organism evidence="1 2">
    <name type="scientific">Mycobacterium ulcerans str. Harvey</name>
    <dbReference type="NCBI Taxonomy" id="1299332"/>
    <lineage>
        <taxon>Bacteria</taxon>
        <taxon>Bacillati</taxon>
        <taxon>Actinomycetota</taxon>
        <taxon>Actinomycetes</taxon>
        <taxon>Mycobacteriales</taxon>
        <taxon>Mycobacteriaceae</taxon>
        <taxon>Mycobacterium</taxon>
        <taxon>Mycobacterium ulcerans group</taxon>
    </lineage>
</organism>
<protein>
    <submittedName>
        <fullName evidence="1">Uncharacterized protein</fullName>
    </submittedName>
</protein>